<dbReference type="PANTHER" id="PTHR46082:SF11">
    <property type="entry name" value="AAA+ ATPASE DOMAIN-CONTAINING PROTEIN-RELATED"/>
    <property type="match status" value="1"/>
</dbReference>
<dbReference type="PANTHER" id="PTHR46082">
    <property type="entry name" value="ATP/GTP-BINDING PROTEIN-RELATED"/>
    <property type="match status" value="1"/>
</dbReference>
<proteinExistence type="predicted"/>
<evidence type="ECO:0000313" key="2">
    <source>
        <dbReference type="Proteomes" id="UP001628179"/>
    </source>
</evidence>
<gene>
    <name evidence="1" type="ORF">MFIFM68171_09751</name>
</gene>
<accession>A0ABQ0GP87</accession>
<reference evidence="1 2" key="1">
    <citation type="submission" date="2024-09" db="EMBL/GenBank/DDBJ databases">
        <title>Itraconazole resistance in Madurella fahalii resulting from another homologue of gene encoding cytochrome P450 14-alpha sterol demethylase (CYP51).</title>
        <authorList>
            <person name="Yoshioka I."/>
            <person name="Fahal A.H."/>
            <person name="Kaneko S."/>
            <person name="Yaguchi T."/>
        </authorList>
    </citation>
    <scope>NUCLEOTIDE SEQUENCE [LARGE SCALE GENOMIC DNA]</scope>
    <source>
        <strain evidence="1 2">IFM 68171</strain>
    </source>
</reference>
<comment type="caution">
    <text evidence="1">The sequence shown here is derived from an EMBL/GenBank/DDBJ whole genome shotgun (WGS) entry which is preliminary data.</text>
</comment>
<sequence length="169" mass="17943">MSEVLDPVCSPMAWIAPLEIEARASPAPARPSTPRPLSPRRGDDYIFHAGDMCGHNIVIATLPAGQEYTSSKTFNVSVVYGTGSAAAPASQVKKSFPNLWFGLLAGVAAGLPRPTGDPPRDIRLGFFAVKKGYSKDVSASLAPGIWAAINLSLQHHLDIIVRIVTSISH</sequence>
<evidence type="ECO:0000313" key="1">
    <source>
        <dbReference type="EMBL" id="GAB1319541.1"/>
    </source>
</evidence>
<keyword evidence="2" id="KW-1185">Reference proteome</keyword>
<name>A0ABQ0GP87_9PEZI</name>
<organism evidence="1 2">
    <name type="scientific">Madurella fahalii</name>
    <dbReference type="NCBI Taxonomy" id="1157608"/>
    <lineage>
        <taxon>Eukaryota</taxon>
        <taxon>Fungi</taxon>
        <taxon>Dikarya</taxon>
        <taxon>Ascomycota</taxon>
        <taxon>Pezizomycotina</taxon>
        <taxon>Sordariomycetes</taxon>
        <taxon>Sordariomycetidae</taxon>
        <taxon>Sordariales</taxon>
        <taxon>Sordariales incertae sedis</taxon>
        <taxon>Madurella</taxon>
    </lineage>
</organism>
<dbReference type="GeneID" id="98180493"/>
<dbReference type="Gene3D" id="3.40.50.1580">
    <property type="entry name" value="Nucleoside phosphorylase domain"/>
    <property type="match status" value="1"/>
</dbReference>
<dbReference type="RefSeq" id="XP_070921271.1">
    <property type="nucleotide sequence ID" value="XM_071065170.1"/>
</dbReference>
<dbReference type="Proteomes" id="UP001628179">
    <property type="component" value="Unassembled WGS sequence"/>
</dbReference>
<dbReference type="InterPro" id="IPR035994">
    <property type="entry name" value="Nucleoside_phosphorylase_sf"/>
</dbReference>
<dbReference type="EMBL" id="BAAFSV010000005">
    <property type="protein sequence ID" value="GAB1319541.1"/>
    <property type="molecule type" value="Genomic_DNA"/>
</dbReference>
<protein>
    <submittedName>
        <fullName evidence="1">Uncharacterized protein</fullName>
    </submittedName>
</protein>
<dbReference type="InterPro" id="IPR053137">
    <property type="entry name" value="NLR-like"/>
</dbReference>